<dbReference type="AlphaFoldDB" id="A0A1Y6LM50"/>
<reference evidence="2 3" key="1">
    <citation type="submission" date="2016-10" db="EMBL/GenBank/DDBJ databases">
        <authorList>
            <person name="Varghese N."/>
        </authorList>
    </citation>
    <scope>NUCLEOTIDE SEQUENCE [LARGE SCALE GENOMIC DNA]</scope>
</reference>
<dbReference type="Proteomes" id="UP000215453">
    <property type="component" value="Chromosome 6"/>
</dbReference>
<gene>
    <name evidence="2" type="ORF">ZT1A5_G6935</name>
</gene>
<evidence type="ECO:0000256" key="1">
    <source>
        <dbReference type="SAM" id="MobiDB-lite"/>
    </source>
</evidence>
<accession>A0A1Y6LM50</accession>
<protein>
    <recommendedName>
        <fullName evidence="4">Heterokaryon incompatibility domain-containing protein</fullName>
    </recommendedName>
</protein>
<evidence type="ECO:0008006" key="4">
    <source>
        <dbReference type="Google" id="ProtNLM"/>
    </source>
</evidence>
<evidence type="ECO:0000313" key="2">
    <source>
        <dbReference type="EMBL" id="SMY25493.1"/>
    </source>
</evidence>
<evidence type="ECO:0000313" key="3">
    <source>
        <dbReference type="Proteomes" id="UP000215453"/>
    </source>
</evidence>
<name>A0A1Y6LM50_ZYMTR</name>
<dbReference type="EMBL" id="LT882681">
    <property type="protein sequence ID" value="SMY25493.1"/>
    <property type="molecule type" value="Genomic_DNA"/>
</dbReference>
<feature type="region of interest" description="Disordered" evidence="1">
    <location>
        <begin position="203"/>
        <end position="235"/>
    </location>
</feature>
<feature type="compositionally biased region" description="Basic and acidic residues" evidence="1">
    <location>
        <begin position="208"/>
        <end position="219"/>
    </location>
</feature>
<proteinExistence type="predicted"/>
<feature type="compositionally biased region" description="Low complexity" evidence="1">
    <location>
        <begin position="226"/>
        <end position="235"/>
    </location>
</feature>
<sequence length="235" mass="26864">MEHIYLVNIHDYRRYRIAFSDRPKFATVSDESFSPSSLDFASYPRNDDVPARHEASWTTVKTLCNFLLLRVQTLDVHWVWFTAVCVDQCNQKELAATFAGDGWWLKRTTLYIVYLWDVPEKDFKQSAYACARENTLMVSTMYCVLFVDRNWRTIGHKARGLGQDVHAGPWEPLGLAALPVLGECINSQLAELYRDSRPAVPEKTVIGETEHSRAKDERGRKRKTATGKWTTAAGA</sequence>
<organism evidence="2 3">
    <name type="scientific">Zymoseptoria tritici ST99CH_1A5</name>
    <dbReference type="NCBI Taxonomy" id="1276529"/>
    <lineage>
        <taxon>Eukaryota</taxon>
        <taxon>Fungi</taxon>
        <taxon>Dikarya</taxon>
        <taxon>Ascomycota</taxon>
        <taxon>Pezizomycotina</taxon>
        <taxon>Dothideomycetes</taxon>
        <taxon>Dothideomycetidae</taxon>
        <taxon>Mycosphaerellales</taxon>
        <taxon>Mycosphaerellaceae</taxon>
        <taxon>Zymoseptoria</taxon>
    </lineage>
</organism>